<dbReference type="InterPro" id="IPR003280">
    <property type="entry name" value="2pore_dom_K_chnl"/>
</dbReference>
<evidence type="ECO:0000256" key="3">
    <source>
        <dbReference type="ARBA" id="ARBA00011738"/>
    </source>
</evidence>
<keyword evidence="8" id="KW-0631">Potassium channel</keyword>
<dbReference type="SUPFAM" id="SSF81324">
    <property type="entry name" value="Voltage-gated potassium channels"/>
    <property type="match status" value="2"/>
</dbReference>
<dbReference type="FunFam" id="1.10.287.70:FF:000102">
    <property type="entry name" value="Two-pore potassium channel 3"/>
    <property type="match status" value="1"/>
</dbReference>
<dbReference type="GO" id="GO:0005886">
    <property type="term" value="C:plasma membrane"/>
    <property type="evidence" value="ECO:0007669"/>
    <property type="project" value="TreeGrafter"/>
</dbReference>
<evidence type="ECO:0000256" key="14">
    <source>
        <dbReference type="ARBA" id="ARBA00023303"/>
    </source>
</evidence>
<keyword evidence="4" id="KW-0813">Transport</keyword>
<dbReference type="InterPro" id="IPR011992">
    <property type="entry name" value="EF-hand-dom_pair"/>
</dbReference>
<keyword evidence="7" id="KW-0677">Repeat</keyword>
<keyword evidence="11 16" id="KW-1133">Transmembrane helix</keyword>
<dbReference type="InterPro" id="IPR013099">
    <property type="entry name" value="K_chnl_dom"/>
</dbReference>
<dbReference type="GO" id="GO:0009705">
    <property type="term" value="C:plant-type vacuole membrane"/>
    <property type="evidence" value="ECO:0007669"/>
    <property type="project" value="TreeGrafter"/>
</dbReference>
<feature type="transmembrane region" description="Helical" evidence="16">
    <location>
        <begin position="232"/>
        <end position="253"/>
    </location>
</feature>
<evidence type="ECO:0000256" key="1">
    <source>
        <dbReference type="ARBA" id="ARBA00004141"/>
    </source>
</evidence>
<evidence type="ECO:0000259" key="17">
    <source>
        <dbReference type="Pfam" id="PF07885"/>
    </source>
</evidence>
<dbReference type="Gene3D" id="1.10.238.10">
    <property type="entry name" value="EF-hand"/>
    <property type="match status" value="1"/>
</dbReference>
<accession>A0A8T2UKP6</accession>
<evidence type="ECO:0000256" key="7">
    <source>
        <dbReference type="ARBA" id="ARBA00022737"/>
    </source>
</evidence>
<comment type="caution">
    <text evidence="18">The sequence shown here is derived from an EMBL/GenBank/DDBJ whole genome shotgun (WGS) entry which is preliminary data.</text>
</comment>
<reference evidence="18" key="1">
    <citation type="submission" date="2021-08" db="EMBL/GenBank/DDBJ databases">
        <title>WGS assembly of Ceratopteris richardii.</title>
        <authorList>
            <person name="Marchant D.B."/>
            <person name="Chen G."/>
            <person name="Jenkins J."/>
            <person name="Shu S."/>
            <person name="Leebens-Mack J."/>
            <person name="Grimwood J."/>
            <person name="Schmutz J."/>
            <person name="Soltis P."/>
            <person name="Soltis D."/>
            <person name="Chen Z.-H."/>
        </authorList>
    </citation>
    <scope>NUCLEOTIDE SEQUENCE</scope>
    <source>
        <strain evidence="18">Whitten #5841</strain>
        <tissue evidence="18">Leaf</tissue>
    </source>
</reference>
<dbReference type="Gene3D" id="1.10.287.70">
    <property type="match status" value="2"/>
</dbReference>
<evidence type="ECO:0000313" key="18">
    <source>
        <dbReference type="EMBL" id="KAH7435308.1"/>
    </source>
</evidence>
<evidence type="ECO:0000256" key="8">
    <source>
        <dbReference type="ARBA" id="ARBA00022826"/>
    </source>
</evidence>
<dbReference type="SUPFAM" id="SSF47473">
    <property type="entry name" value="EF-hand"/>
    <property type="match status" value="1"/>
</dbReference>
<dbReference type="PANTHER" id="PTHR11003">
    <property type="entry name" value="POTASSIUM CHANNEL, SUBFAMILY K"/>
    <property type="match status" value="1"/>
</dbReference>
<name>A0A8T2UKP6_CERRI</name>
<proteinExistence type="inferred from homology"/>
<comment type="subcellular location">
    <subcellularLocation>
        <location evidence="1">Membrane</location>
        <topology evidence="1">Multi-pass membrane protein</topology>
    </subcellularLocation>
</comment>
<evidence type="ECO:0000256" key="12">
    <source>
        <dbReference type="ARBA" id="ARBA00023065"/>
    </source>
</evidence>
<evidence type="ECO:0000256" key="13">
    <source>
        <dbReference type="ARBA" id="ARBA00023136"/>
    </source>
</evidence>
<keyword evidence="12" id="KW-0406">Ion transport</keyword>
<protein>
    <recommendedName>
        <fullName evidence="17">Potassium channel domain-containing protein</fullName>
    </recommendedName>
</protein>
<keyword evidence="8" id="KW-0633">Potassium transport</keyword>
<feature type="transmembrane region" description="Helical" evidence="16">
    <location>
        <begin position="357"/>
        <end position="378"/>
    </location>
</feature>
<dbReference type="EMBL" id="CM035411">
    <property type="protein sequence ID" value="KAH7435308.1"/>
    <property type="molecule type" value="Genomic_DNA"/>
</dbReference>
<evidence type="ECO:0000256" key="4">
    <source>
        <dbReference type="ARBA" id="ARBA00022448"/>
    </source>
</evidence>
<feature type="domain" description="Potassium channel" evidence="17">
    <location>
        <begin position="365"/>
        <end position="433"/>
    </location>
</feature>
<keyword evidence="13 16" id="KW-0472">Membrane</keyword>
<evidence type="ECO:0000256" key="5">
    <source>
        <dbReference type="ARBA" id="ARBA00022692"/>
    </source>
</evidence>
<keyword evidence="6" id="KW-0479">Metal-binding</keyword>
<feature type="transmembrane region" description="Helical" evidence="16">
    <location>
        <begin position="411"/>
        <end position="432"/>
    </location>
</feature>
<keyword evidence="19" id="KW-1185">Reference proteome</keyword>
<keyword evidence="10" id="KW-0630">Potassium</keyword>
<feature type="transmembrane region" description="Helical" evidence="16">
    <location>
        <begin position="265"/>
        <end position="286"/>
    </location>
</feature>
<evidence type="ECO:0000256" key="9">
    <source>
        <dbReference type="ARBA" id="ARBA00022837"/>
    </source>
</evidence>
<evidence type="ECO:0000256" key="6">
    <source>
        <dbReference type="ARBA" id="ARBA00022723"/>
    </source>
</evidence>
<dbReference type="InterPro" id="IPR018247">
    <property type="entry name" value="EF_Hand_1_Ca_BS"/>
</dbReference>
<dbReference type="GO" id="GO:0046872">
    <property type="term" value="F:metal ion binding"/>
    <property type="evidence" value="ECO:0007669"/>
    <property type="project" value="UniProtKB-KW"/>
</dbReference>
<feature type="region of interest" description="Disordered" evidence="15">
    <location>
        <begin position="144"/>
        <end position="178"/>
    </location>
</feature>
<dbReference type="PANTHER" id="PTHR11003:SF282">
    <property type="entry name" value="TWO-PORE POTASSIUM CHANNEL 3"/>
    <property type="match status" value="1"/>
</dbReference>
<evidence type="ECO:0000256" key="2">
    <source>
        <dbReference type="ARBA" id="ARBA00010159"/>
    </source>
</evidence>
<sequence>MALSEEMDKPLLGPRRRADLPFLSNLGQVPEDSPSRQRVFSPIETLKERLIYGSCDDSGPSEFAWNRQQARSDWRVQDDLEAKDEVFTRRSLFKGSLSSPQQMHFNDFFTDNKTSVSDSSRRRFLADLTRAELDVHADSPRLLSSVSPSRIHVSSPHKEGPGEEQGAEPDKTLPPTPVRVDILPSRFPENPSGVAHSRQFYRSKTAPALILAEGEINLGTKRSPPPVKPISIVSQAVLGLVLYLVIGVVIYTWKEDEFSGQTSTLHFVDAIYFCIVTLCTIGYGDIAPNTTFAKLFACVYVLVGFGFVDILLSGMVNQFLDSQEALLLNAVSAGHNETAKSYLVDVKKGRMRIRMKFALAFGVLIVCIGVGALVIHFVETLGWLDSFYLACMSVTTVGYGDHAFKTSTGRLFASFWLLVSTLAVARSFLYLAEARIEKRNRLLAKRVLEEDMTIGDLAAADWDNNGSVSKAEFVVFKLKQMGKIQERDISEICTQFSRLDTDNSGEITLSDLLDPNHWPAKTC</sequence>
<gene>
    <name evidence="18" type="ORF">KP509_06G059200</name>
</gene>
<keyword evidence="9" id="KW-0106">Calcium</keyword>
<evidence type="ECO:0000313" key="19">
    <source>
        <dbReference type="Proteomes" id="UP000825935"/>
    </source>
</evidence>
<dbReference type="GO" id="GO:0022841">
    <property type="term" value="F:potassium ion leak channel activity"/>
    <property type="evidence" value="ECO:0007669"/>
    <property type="project" value="TreeGrafter"/>
</dbReference>
<dbReference type="Pfam" id="PF07885">
    <property type="entry name" value="Ion_trans_2"/>
    <property type="match status" value="2"/>
</dbReference>
<dbReference type="AlphaFoldDB" id="A0A8T2UKP6"/>
<organism evidence="18 19">
    <name type="scientific">Ceratopteris richardii</name>
    <name type="common">Triangle waterfern</name>
    <dbReference type="NCBI Taxonomy" id="49495"/>
    <lineage>
        <taxon>Eukaryota</taxon>
        <taxon>Viridiplantae</taxon>
        <taxon>Streptophyta</taxon>
        <taxon>Embryophyta</taxon>
        <taxon>Tracheophyta</taxon>
        <taxon>Polypodiopsida</taxon>
        <taxon>Polypodiidae</taxon>
        <taxon>Polypodiales</taxon>
        <taxon>Pteridineae</taxon>
        <taxon>Pteridaceae</taxon>
        <taxon>Parkerioideae</taxon>
        <taxon>Ceratopteris</taxon>
    </lineage>
</organism>
<dbReference type="OrthoDB" id="415460at2759"/>
<dbReference type="GO" id="GO:0030322">
    <property type="term" value="P:stabilization of membrane potential"/>
    <property type="evidence" value="ECO:0007669"/>
    <property type="project" value="TreeGrafter"/>
</dbReference>
<keyword evidence="14" id="KW-0407">Ion channel</keyword>
<dbReference type="PRINTS" id="PR01333">
    <property type="entry name" value="2POREKCHANEL"/>
</dbReference>
<dbReference type="GO" id="GO:0015271">
    <property type="term" value="F:outward rectifier potassium channel activity"/>
    <property type="evidence" value="ECO:0007669"/>
    <property type="project" value="TreeGrafter"/>
</dbReference>
<comment type="subunit">
    <text evidence="3">Homodimer.</text>
</comment>
<evidence type="ECO:0000256" key="11">
    <source>
        <dbReference type="ARBA" id="ARBA00022989"/>
    </source>
</evidence>
<feature type="transmembrane region" description="Helical" evidence="16">
    <location>
        <begin position="292"/>
        <end position="312"/>
    </location>
</feature>
<evidence type="ECO:0000256" key="10">
    <source>
        <dbReference type="ARBA" id="ARBA00022958"/>
    </source>
</evidence>
<feature type="domain" description="Potassium channel" evidence="17">
    <location>
        <begin position="240"/>
        <end position="317"/>
    </location>
</feature>
<comment type="similarity">
    <text evidence="2">Belongs to the two pore domain potassium channel (TC 1.A.1.7) family.</text>
</comment>
<evidence type="ECO:0000256" key="15">
    <source>
        <dbReference type="SAM" id="MobiDB-lite"/>
    </source>
</evidence>
<keyword evidence="5 16" id="KW-0812">Transmembrane</keyword>
<dbReference type="Proteomes" id="UP000825935">
    <property type="component" value="Chromosome 6"/>
</dbReference>
<evidence type="ECO:0000256" key="16">
    <source>
        <dbReference type="SAM" id="Phobius"/>
    </source>
</evidence>
<dbReference type="PROSITE" id="PS00018">
    <property type="entry name" value="EF_HAND_1"/>
    <property type="match status" value="1"/>
</dbReference>
<feature type="compositionally biased region" description="Low complexity" evidence="15">
    <location>
        <begin position="144"/>
        <end position="154"/>
    </location>
</feature>